<proteinExistence type="predicted"/>
<dbReference type="AlphaFoldDB" id="A0A3N4LNP0"/>
<dbReference type="InParanoid" id="A0A3N4LNP0"/>
<protein>
    <recommendedName>
        <fullName evidence="2">SET domain-containing protein</fullName>
    </recommendedName>
</protein>
<organism evidence="3 4">
    <name type="scientific">Terfezia boudieri ATCC MYA-4762</name>
    <dbReference type="NCBI Taxonomy" id="1051890"/>
    <lineage>
        <taxon>Eukaryota</taxon>
        <taxon>Fungi</taxon>
        <taxon>Dikarya</taxon>
        <taxon>Ascomycota</taxon>
        <taxon>Pezizomycotina</taxon>
        <taxon>Pezizomycetes</taxon>
        <taxon>Pezizales</taxon>
        <taxon>Pezizaceae</taxon>
        <taxon>Terfezia</taxon>
    </lineage>
</organism>
<dbReference type="Gene3D" id="2.170.270.10">
    <property type="entry name" value="SET domain"/>
    <property type="match status" value="1"/>
</dbReference>
<keyword evidence="4" id="KW-1185">Reference proteome</keyword>
<dbReference type="EMBL" id="ML121541">
    <property type="protein sequence ID" value="RPB24504.1"/>
    <property type="molecule type" value="Genomic_DNA"/>
</dbReference>
<gene>
    <name evidence="3" type="ORF">L211DRAFT_837423</name>
</gene>
<feature type="domain" description="SET" evidence="2">
    <location>
        <begin position="116"/>
        <end position="254"/>
    </location>
</feature>
<dbReference type="Pfam" id="PF00856">
    <property type="entry name" value="SET"/>
    <property type="match status" value="1"/>
</dbReference>
<dbReference type="InterPro" id="IPR046341">
    <property type="entry name" value="SET_dom_sf"/>
</dbReference>
<dbReference type="STRING" id="1051890.A0A3N4LNP0"/>
<feature type="region of interest" description="Disordered" evidence="1">
    <location>
        <begin position="40"/>
        <end position="66"/>
    </location>
</feature>
<accession>A0A3N4LNP0</accession>
<name>A0A3N4LNP0_9PEZI</name>
<feature type="compositionally biased region" description="Polar residues" evidence="1">
    <location>
        <begin position="43"/>
        <end position="65"/>
    </location>
</feature>
<evidence type="ECO:0000313" key="3">
    <source>
        <dbReference type="EMBL" id="RPB24504.1"/>
    </source>
</evidence>
<dbReference type="SUPFAM" id="SSF82199">
    <property type="entry name" value="SET domain"/>
    <property type="match status" value="1"/>
</dbReference>
<evidence type="ECO:0000256" key="1">
    <source>
        <dbReference type="SAM" id="MobiDB-lite"/>
    </source>
</evidence>
<dbReference type="InterPro" id="IPR001214">
    <property type="entry name" value="SET_dom"/>
</dbReference>
<dbReference type="OrthoDB" id="5792673at2759"/>
<sequence>MHQGTTRYKNPACVNFDILILCAYNWFMPYRQIAGNWNMPPRASSSSKPSGRHLNASTTGPSSPTLKLPVNWTPEITYLTQPFYSRLLDNITLHHLRPKPIIKGHNDTSHPSGPCPSVKIKKITDMGHPAFAQCGLFANQNLQPGQWVLDYLGYVHPAAETDPDSDYDLSLDRELQGGVGIDARRMGNEARFINDYRGIPERMKRIDGTGKRGKPGPNVLFSERVGERTGERRLCIVVGKEKIKKGEELCLSYGKGFWQARGIGFSTIPPEEGDDPQLHINHGE</sequence>
<evidence type="ECO:0000259" key="2">
    <source>
        <dbReference type="PROSITE" id="PS50280"/>
    </source>
</evidence>
<evidence type="ECO:0000313" key="4">
    <source>
        <dbReference type="Proteomes" id="UP000267821"/>
    </source>
</evidence>
<dbReference type="PROSITE" id="PS50280">
    <property type="entry name" value="SET"/>
    <property type="match status" value="1"/>
</dbReference>
<reference evidence="3 4" key="1">
    <citation type="journal article" date="2018" name="Nat. Ecol. Evol.">
        <title>Pezizomycetes genomes reveal the molecular basis of ectomycorrhizal truffle lifestyle.</title>
        <authorList>
            <person name="Murat C."/>
            <person name="Payen T."/>
            <person name="Noel B."/>
            <person name="Kuo A."/>
            <person name="Morin E."/>
            <person name="Chen J."/>
            <person name="Kohler A."/>
            <person name="Krizsan K."/>
            <person name="Balestrini R."/>
            <person name="Da Silva C."/>
            <person name="Montanini B."/>
            <person name="Hainaut M."/>
            <person name="Levati E."/>
            <person name="Barry K.W."/>
            <person name="Belfiori B."/>
            <person name="Cichocki N."/>
            <person name="Clum A."/>
            <person name="Dockter R.B."/>
            <person name="Fauchery L."/>
            <person name="Guy J."/>
            <person name="Iotti M."/>
            <person name="Le Tacon F."/>
            <person name="Lindquist E.A."/>
            <person name="Lipzen A."/>
            <person name="Malagnac F."/>
            <person name="Mello A."/>
            <person name="Molinier V."/>
            <person name="Miyauchi S."/>
            <person name="Poulain J."/>
            <person name="Riccioni C."/>
            <person name="Rubini A."/>
            <person name="Sitrit Y."/>
            <person name="Splivallo R."/>
            <person name="Traeger S."/>
            <person name="Wang M."/>
            <person name="Zifcakova L."/>
            <person name="Wipf D."/>
            <person name="Zambonelli A."/>
            <person name="Paolocci F."/>
            <person name="Nowrousian M."/>
            <person name="Ottonello S."/>
            <person name="Baldrian P."/>
            <person name="Spatafora J.W."/>
            <person name="Henrissat B."/>
            <person name="Nagy L.G."/>
            <person name="Aury J.M."/>
            <person name="Wincker P."/>
            <person name="Grigoriev I.V."/>
            <person name="Bonfante P."/>
            <person name="Martin F.M."/>
        </authorList>
    </citation>
    <scope>NUCLEOTIDE SEQUENCE [LARGE SCALE GENOMIC DNA]</scope>
    <source>
        <strain evidence="3 4">ATCC MYA-4762</strain>
    </source>
</reference>
<dbReference type="Proteomes" id="UP000267821">
    <property type="component" value="Unassembled WGS sequence"/>
</dbReference>